<sequence length="86" mass="9683">MNRTIRGITSRGRASGTRLVYSHIKQVRRQEQKETEVSRQRSVTVGAGARNSHRQQSGLGPGSSYYRIVTDNSRGWGWGQGHRSIE</sequence>
<evidence type="ECO:0000256" key="1">
    <source>
        <dbReference type="SAM" id="MobiDB-lite"/>
    </source>
</evidence>
<organism evidence="2 3">
    <name type="scientific">Elysia crispata</name>
    <name type="common">lettuce slug</name>
    <dbReference type="NCBI Taxonomy" id="231223"/>
    <lineage>
        <taxon>Eukaryota</taxon>
        <taxon>Metazoa</taxon>
        <taxon>Spiralia</taxon>
        <taxon>Lophotrochozoa</taxon>
        <taxon>Mollusca</taxon>
        <taxon>Gastropoda</taxon>
        <taxon>Heterobranchia</taxon>
        <taxon>Euthyneura</taxon>
        <taxon>Panpulmonata</taxon>
        <taxon>Sacoglossa</taxon>
        <taxon>Placobranchoidea</taxon>
        <taxon>Plakobranchidae</taxon>
        <taxon>Elysia</taxon>
    </lineage>
</organism>
<gene>
    <name evidence="2" type="ORF">RRG08_048042</name>
</gene>
<comment type="caution">
    <text evidence="2">The sequence shown here is derived from an EMBL/GenBank/DDBJ whole genome shotgun (WGS) entry which is preliminary data.</text>
</comment>
<protein>
    <submittedName>
        <fullName evidence="2">Uncharacterized protein</fullName>
    </submittedName>
</protein>
<evidence type="ECO:0000313" key="3">
    <source>
        <dbReference type="Proteomes" id="UP001283361"/>
    </source>
</evidence>
<dbReference type="AlphaFoldDB" id="A0AAE0Z2G3"/>
<dbReference type="EMBL" id="JAWDGP010004860">
    <property type="protein sequence ID" value="KAK3761648.1"/>
    <property type="molecule type" value="Genomic_DNA"/>
</dbReference>
<reference evidence="2" key="1">
    <citation type="journal article" date="2023" name="G3 (Bethesda)">
        <title>A reference genome for the long-term kleptoplast-retaining sea slug Elysia crispata morphotype clarki.</title>
        <authorList>
            <person name="Eastman K.E."/>
            <person name="Pendleton A.L."/>
            <person name="Shaikh M.A."/>
            <person name="Suttiyut T."/>
            <person name="Ogas R."/>
            <person name="Tomko P."/>
            <person name="Gavelis G."/>
            <person name="Widhalm J.R."/>
            <person name="Wisecaver J.H."/>
        </authorList>
    </citation>
    <scope>NUCLEOTIDE SEQUENCE</scope>
    <source>
        <strain evidence="2">ECLA1</strain>
    </source>
</reference>
<proteinExistence type="predicted"/>
<feature type="compositionally biased region" description="Basic and acidic residues" evidence="1">
    <location>
        <begin position="28"/>
        <end position="39"/>
    </location>
</feature>
<name>A0AAE0Z2G3_9GAST</name>
<keyword evidence="3" id="KW-1185">Reference proteome</keyword>
<feature type="region of interest" description="Disordered" evidence="1">
    <location>
        <begin position="25"/>
        <end position="65"/>
    </location>
</feature>
<evidence type="ECO:0000313" key="2">
    <source>
        <dbReference type="EMBL" id="KAK3761648.1"/>
    </source>
</evidence>
<dbReference type="Proteomes" id="UP001283361">
    <property type="component" value="Unassembled WGS sequence"/>
</dbReference>
<accession>A0AAE0Z2G3</accession>